<evidence type="ECO:0000313" key="3">
    <source>
        <dbReference type="Proteomes" id="UP000766550"/>
    </source>
</evidence>
<dbReference type="EMBL" id="JAHQXF010000001">
    <property type="protein sequence ID" value="MBV0923342.1"/>
    <property type="molecule type" value="Genomic_DNA"/>
</dbReference>
<name>A0A8J7Y359_9EURY</name>
<sequence length="108" mass="11082">MTTATDDPHPQLSRARATCTRATVAADASADRSGRSSEEPQNGEATTGASGTPAVSAARRLAHWWVSDVVTVPATERGPAASTVLPPWASGSDTDDAVDAVYDELTSA</sequence>
<feature type="compositionally biased region" description="Low complexity" evidence="1">
    <location>
        <begin position="14"/>
        <end position="28"/>
    </location>
</feature>
<feature type="compositionally biased region" description="Basic and acidic residues" evidence="1">
    <location>
        <begin position="29"/>
        <end position="38"/>
    </location>
</feature>
<dbReference type="AlphaFoldDB" id="A0A8J7Y359"/>
<dbReference type="RefSeq" id="WP_162316479.1">
    <property type="nucleotide sequence ID" value="NZ_JAHQXF010000001.1"/>
</dbReference>
<dbReference type="Proteomes" id="UP000766550">
    <property type="component" value="Unassembled WGS sequence"/>
</dbReference>
<organism evidence="2 3">
    <name type="scientific">Haloarcula limicola</name>
    <dbReference type="NCBI Taxonomy" id="1429915"/>
    <lineage>
        <taxon>Archaea</taxon>
        <taxon>Methanobacteriati</taxon>
        <taxon>Methanobacteriota</taxon>
        <taxon>Stenosarchaea group</taxon>
        <taxon>Halobacteria</taxon>
        <taxon>Halobacteriales</taxon>
        <taxon>Haloarculaceae</taxon>
        <taxon>Haloarcula</taxon>
    </lineage>
</organism>
<reference evidence="2 3" key="1">
    <citation type="submission" date="2021-06" db="EMBL/GenBank/DDBJ databases">
        <title>New haloarchaea isolates fom saline soil.</title>
        <authorList>
            <person name="Duran-Viseras A."/>
            <person name="Sanchez-Porro C.S."/>
            <person name="Ventosa A."/>
        </authorList>
    </citation>
    <scope>NUCLEOTIDE SEQUENCE [LARGE SCALE GENOMIC DNA]</scope>
    <source>
        <strain evidence="2 3">JCM 183640</strain>
    </source>
</reference>
<gene>
    <name evidence="2" type="ORF">KTS45_03945</name>
</gene>
<comment type="caution">
    <text evidence="2">The sequence shown here is derived from an EMBL/GenBank/DDBJ whole genome shotgun (WGS) entry which is preliminary data.</text>
</comment>
<feature type="region of interest" description="Disordered" evidence="1">
    <location>
        <begin position="1"/>
        <end position="56"/>
    </location>
</feature>
<feature type="compositionally biased region" description="Polar residues" evidence="1">
    <location>
        <begin position="39"/>
        <end position="50"/>
    </location>
</feature>
<keyword evidence="3" id="KW-1185">Reference proteome</keyword>
<accession>A0A8J7Y359</accession>
<dbReference type="OrthoDB" id="380628at2157"/>
<proteinExistence type="predicted"/>
<protein>
    <submittedName>
        <fullName evidence="2">Uncharacterized protein</fullName>
    </submittedName>
</protein>
<evidence type="ECO:0000313" key="2">
    <source>
        <dbReference type="EMBL" id="MBV0923342.1"/>
    </source>
</evidence>
<evidence type="ECO:0000256" key="1">
    <source>
        <dbReference type="SAM" id="MobiDB-lite"/>
    </source>
</evidence>